<dbReference type="InterPro" id="IPR003661">
    <property type="entry name" value="HisK_dim/P_dom"/>
</dbReference>
<name>A0A191ZE98_9GAMM</name>
<gene>
    <name evidence="14" type="ORF">A9404_01320</name>
</gene>
<feature type="domain" description="Histidine kinase" evidence="12">
    <location>
        <begin position="259"/>
        <end position="472"/>
    </location>
</feature>
<dbReference type="Pfam" id="PF02518">
    <property type="entry name" value="HATPase_c"/>
    <property type="match status" value="1"/>
</dbReference>
<dbReference type="CDD" id="cd00082">
    <property type="entry name" value="HisKA"/>
    <property type="match status" value="1"/>
</dbReference>
<evidence type="ECO:0000256" key="5">
    <source>
        <dbReference type="ARBA" id="ARBA00022679"/>
    </source>
</evidence>
<proteinExistence type="predicted"/>
<dbReference type="InterPro" id="IPR036097">
    <property type="entry name" value="HisK_dim/P_sf"/>
</dbReference>
<evidence type="ECO:0000313" key="14">
    <source>
        <dbReference type="EMBL" id="ANJ66192.1"/>
    </source>
</evidence>
<dbReference type="InterPro" id="IPR003594">
    <property type="entry name" value="HATPase_dom"/>
</dbReference>
<keyword evidence="6 11" id="KW-0812">Transmembrane</keyword>
<evidence type="ECO:0000259" key="13">
    <source>
        <dbReference type="PROSITE" id="PS50885"/>
    </source>
</evidence>
<comment type="catalytic activity">
    <reaction evidence="1">
        <text>ATP + protein L-histidine = ADP + protein N-phospho-L-histidine.</text>
        <dbReference type="EC" id="2.7.13.3"/>
    </reaction>
</comment>
<evidence type="ECO:0000256" key="9">
    <source>
        <dbReference type="ARBA" id="ARBA00023012"/>
    </source>
</evidence>
<dbReference type="SUPFAM" id="SSF47384">
    <property type="entry name" value="Homodimeric domain of signal transducing histidine kinase"/>
    <property type="match status" value="1"/>
</dbReference>
<dbReference type="PROSITE" id="PS50109">
    <property type="entry name" value="HIS_KIN"/>
    <property type="match status" value="1"/>
</dbReference>
<keyword evidence="7" id="KW-0418">Kinase</keyword>
<dbReference type="Pfam" id="PF00672">
    <property type="entry name" value="HAMP"/>
    <property type="match status" value="1"/>
</dbReference>
<dbReference type="SMART" id="SM00387">
    <property type="entry name" value="HATPase_c"/>
    <property type="match status" value="1"/>
</dbReference>
<evidence type="ECO:0000256" key="8">
    <source>
        <dbReference type="ARBA" id="ARBA00022989"/>
    </source>
</evidence>
<dbReference type="CDD" id="cd00075">
    <property type="entry name" value="HATPase"/>
    <property type="match status" value="1"/>
</dbReference>
<evidence type="ECO:0000256" key="6">
    <source>
        <dbReference type="ARBA" id="ARBA00022692"/>
    </source>
</evidence>
<sequence length="472" mass="51811">MRSRHLQIPRLLRTTVFRLSLIYAAGFSLLTGLVLGGVFFSTQSYLNQRVIDTLQTDLATLLEPDDDHPPLHTADLMERIHDLRHFDHSRGGIIALADRNGHLLAGNLLQWPKAVPLAPGVFTVDIHDMSIPPPLRQRKDDFDVLVQVKALPNGNRILVGQQLADEEDLSEYIGTLFLIALTLISLGAVFGGVMMGRAALKQIDQISRAARRIASGDLTERLPVHPRRRNEFDEIATELNNTLDRINALVKGMREVTDNVAHDLRSPLNRLRSRLEVALIESQHTAPCQQLLLESIEDLQGILSTFNTLLSISQAEAGIQRLPFTPLDIGALCRDLGELYEASAEEAGLTLAVSAHESLCVRGNRDLLAQALSNILDNAIKYTPVGGSITIQARSAGKQASIQICDTGIGVPSDQYDHIFQRFVRLDAARNQPGNGLGLAQVLATVKAHHGDIDLSDHRPGLCLEIRLPIAD</sequence>
<dbReference type="GO" id="GO:0000155">
    <property type="term" value="F:phosphorelay sensor kinase activity"/>
    <property type="evidence" value="ECO:0007669"/>
    <property type="project" value="InterPro"/>
</dbReference>
<keyword evidence="4" id="KW-0597">Phosphoprotein</keyword>
<dbReference type="PROSITE" id="PS50885">
    <property type="entry name" value="HAMP"/>
    <property type="match status" value="1"/>
</dbReference>
<comment type="subcellular location">
    <subcellularLocation>
        <location evidence="2">Membrane</location>
    </subcellularLocation>
</comment>
<dbReference type="InterPro" id="IPR003660">
    <property type="entry name" value="HAMP_dom"/>
</dbReference>
<protein>
    <recommendedName>
        <fullName evidence="3">histidine kinase</fullName>
        <ecNumber evidence="3">2.7.13.3</ecNumber>
    </recommendedName>
</protein>
<keyword evidence="10 11" id="KW-0472">Membrane</keyword>
<evidence type="ECO:0000256" key="10">
    <source>
        <dbReference type="ARBA" id="ARBA00023136"/>
    </source>
</evidence>
<dbReference type="InterPro" id="IPR036890">
    <property type="entry name" value="HATPase_C_sf"/>
</dbReference>
<accession>A0A191ZE98</accession>
<keyword evidence="5" id="KW-0808">Transferase</keyword>
<dbReference type="SMART" id="SM00304">
    <property type="entry name" value="HAMP"/>
    <property type="match status" value="1"/>
</dbReference>
<dbReference type="PANTHER" id="PTHR45436">
    <property type="entry name" value="SENSOR HISTIDINE KINASE YKOH"/>
    <property type="match status" value="1"/>
</dbReference>
<dbReference type="Gene3D" id="1.10.287.130">
    <property type="match status" value="1"/>
</dbReference>
<reference evidence="14 15" key="1">
    <citation type="submission" date="2016-06" db="EMBL/GenBank/DDBJ databases">
        <title>Insight into the functional genes involving in sulfur oxidation in Pearl River water.</title>
        <authorList>
            <person name="Luo J."/>
            <person name="Tan X."/>
            <person name="Lin W."/>
        </authorList>
    </citation>
    <scope>NUCLEOTIDE SEQUENCE [LARGE SCALE GENOMIC DNA]</scope>
    <source>
        <strain evidence="14 15">LS2</strain>
    </source>
</reference>
<evidence type="ECO:0000256" key="1">
    <source>
        <dbReference type="ARBA" id="ARBA00000085"/>
    </source>
</evidence>
<feature type="transmembrane region" description="Helical" evidence="11">
    <location>
        <begin position="172"/>
        <end position="193"/>
    </location>
</feature>
<evidence type="ECO:0000256" key="11">
    <source>
        <dbReference type="SAM" id="Phobius"/>
    </source>
</evidence>
<keyword evidence="9" id="KW-0902">Two-component regulatory system</keyword>
<dbReference type="InterPro" id="IPR005467">
    <property type="entry name" value="His_kinase_dom"/>
</dbReference>
<dbReference type="EC" id="2.7.13.3" evidence="3"/>
<dbReference type="Proteomes" id="UP000078596">
    <property type="component" value="Chromosome"/>
</dbReference>
<dbReference type="RefSeq" id="WP_066097961.1">
    <property type="nucleotide sequence ID" value="NZ_CP016027.1"/>
</dbReference>
<evidence type="ECO:0000256" key="2">
    <source>
        <dbReference type="ARBA" id="ARBA00004370"/>
    </source>
</evidence>
<feature type="domain" description="HAMP" evidence="13">
    <location>
        <begin position="197"/>
        <end position="251"/>
    </location>
</feature>
<dbReference type="KEGG" id="haz:A9404_01320"/>
<evidence type="ECO:0000256" key="7">
    <source>
        <dbReference type="ARBA" id="ARBA00022777"/>
    </source>
</evidence>
<dbReference type="InterPro" id="IPR004358">
    <property type="entry name" value="Sig_transdc_His_kin-like_C"/>
</dbReference>
<dbReference type="CDD" id="cd06225">
    <property type="entry name" value="HAMP"/>
    <property type="match status" value="1"/>
</dbReference>
<dbReference type="AlphaFoldDB" id="A0A191ZE98"/>
<dbReference type="EMBL" id="CP016027">
    <property type="protein sequence ID" value="ANJ66192.1"/>
    <property type="molecule type" value="Genomic_DNA"/>
</dbReference>
<dbReference type="STRING" id="1860122.A9404_01320"/>
<organism evidence="14 15">
    <name type="scientific">Halothiobacillus diazotrophicus</name>
    <dbReference type="NCBI Taxonomy" id="1860122"/>
    <lineage>
        <taxon>Bacteria</taxon>
        <taxon>Pseudomonadati</taxon>
        <taxon>Pseudomonadota</taxon>
        <taxon>Gammaproteobacteria</taxon>
        <taxon>Chromatiales</taxon>
        <taxon>Halothiobacillaceae</taxon>
        <taxon>Halothiobacillus</taxon>
    </lineage>
</organism>
<dbReference type="Gene3D" id="3.30.565.10">
    <property type="entry name" value="Histidine kinase-like ATPase, C-terminal domain"/>
    <property type="match status" value="1"/>
</dbReference>
<evidence type="ECO:0000259" key="12">
    <source>
        <dbReference type="PROSITE" id="PS50109"/>
    </source>
</evidence>
<dbReference type="PRINTS" id="PR00344">
    <property type="entry name" value="BCTRLSENSOR"/>
</dbReference>
<dbReference type="GO" id="GO:0005886">
    <property type="term" value="C:plasma membrane"/>
    <property type="evidence" value="ECO:0007669"/>
    <property type="project" value="TreeGrafter"/>
</dbReference>
<dbReference type="SMART" id="SM00388">
    <property type="entry name" value="HisKA"/>
    <property type="match status" value="1"/>
</dbReference>
<dbReference type="OrthoDB" id="9804645at2"/>
<evidence type="ECO:0000256" key="4">
    <source>
        <dbReference type="ARBA" id="ARBA00022553"/>
    </source>
</evidence>
<dbReference type="SUPFAM" id="SSF55874">
    <property type="entry name" value="ATPase domain of HSP90 chaperone/DNA topoisomerase II/histidine kinase"/>
    <property type="match status" value="1"/>
</dbReference>
<feature type="transmembrane region" description="Helical" evidence="11">
    <location>
        <begin position="21"/>
        <end position="40"/>
    </location>
</feature>
<dbReference type="SUPFAM" id="SSF158472">
    <property type="entry name" value="HAMP domain-like"/>
    <property type="match status" value="1"/>
</dbReference>
<keyword evidence="8 11" id="KW-1133">Transmembrane helix</keyword>
<keyword evidence="15" id="KW-1185">Reference proteome</keyword>
<evidence type="ECO:0000256" key="3">
    <source>
        <dbReference type="ARBA" id="ARBA00012438"/>
    </source>
</evidence>
<dbReference type="PANTHER" id="PTHR45436:SF8">
    <property type="entry name" value="HISTIDINE KINASE"/>
    <property type="match status" value="1"/>
</dbReference>
<evidence type="ECO:0000313" key="15">
    <source>
        <dbReference type="Proteomes" id="UP000078596"/>
    </source>
</evidence>
<dbReference type="Gene3D" id="6.10.340.10">
    <property type="match status" value="1"/>
</dbReference>
<dbReference type="InterPro" id="IPR050428">
    <property type="entry name" value="TCS_sensor_his_kinase"/>
</dbReference>